<dbReference type="OrthoDB" id="9948768at2759"/>
<dbReference type="PANTHER" id="PTHR35674:SF1">
    <property type="entry name" value="CDNA SEQUENCE CK137956"/>
    <property type="match status" value="1"/>
</dbReference>
<dbReference type="InterPro" id="IPR031496">
    <property type="entry name" value="DUF4688"/>
</dbReference>
<dbReference type="PANTHER" id="PTHR35674">
    <property type="entry name" value="CDNA SEQUENCE CK137956"/>
    <property type="match status" value="1"/>
</dbReference>
<dbReference type="AlphaFoldDB" id="A0A2P4T3V6"/>
<proteinExistence type="predicted"/>
<reference evidence="1 2" key="1">
    <citation type="submission" date="2018-01" db="EMBL/GenBank/DDBJ databases">
        <title>Comparison of the Chinese Bamboo Partridge and Red Junglefowl genome sequences highlights the importance of demography in genome evolution.</title>
        <authorList>
            <person name="Tiley G.P."/>
            <person name="Kimball R.T."/>
            <person name="Braun E.L."/>
            <person name="Burleigh J.G."/>
        </authorList>
    </citation>
    <scope>NUCLEOTIDE SEQUENCE [LARGE SCALE GENOMIC DNA]</scope>
    <source>
        <strain evidence="1">RTK389</strain>
        <tissue evidence="1">Blood</tissue>
    </source>
</reference>
<dbReference type="Pfam" id="PF15752">
    <property type="entry name" value="DUF4688"/>
    <property type="match status" value="1"/>
</dbReference>
<dbReference type="Proteomes" id="UP000237246">
    <property type="component" value="Unassembled WGS sequence"/>
</dbReference>
<evidence type="ECO:0000313" key="1">
    <source>
        <dbReference type="EMBL" id="POI31060.1"/>
    </source>
</evidence>
<sequence>MFCSSYPPLLNYIPLVQPSFPHQRAPLQLPTSIQDLPAAHDGMRFLFPPPYGFSAAPRGAVRATHHYPSNGSCINF</sequence>
<accession>A0A2P4T3V6</accession>
<dbReference type="EMBL" id="PPHD01009753">
    <property type="protein sequence ID" value="POI31060.1"/>
    <property type="molecule type" value="Genomic_DNA"/>
</dbReference>
<gene>
    <name evidence="1" type="ORF">CIB84_005189</name>
</gene>
<organism evidence="1 2">
    <name type="scientific">Bambusicola thoracicus</name>
    <name type="common">Chinese bamboo-partridge</name>
    <name type="synonym">Perdix thoracica</name>
    <dbReference type="NCBI Taxonomy" id="9083"/>
    <lineage>
        <taxon>Eukaryota</taxon>
        <taxon>Metazoa</taxon>
        <taxon>Chordata</taxon>
        <taxon>Craniata</taxon>
        <taxon>Vertebrata</taxon>
        <taxon>Euteleostomi</taxon>
        <taxon>Archelosauria</taxon>
        <taxon>Archosauria</taxon>
        <taxon>Dinosauria</taxon>
        <taxon>Saurischia</taxon>
        <taxon>Theropoda</taxon>
        <taxon>Coelurosauria</taxon>
        <taxon>Aves</taxon>
        <taxon>Neognathae</taxon>
        <taxon>Galloanserae</taxon>
        <taxon>Galliformes</taxon>
        <taxon>Phasianidae</taxon>
        <taxon>Perdicinae</taxon>
        <taxon>Bambusicola</taxon>
    </lineage>
</organism>
<comment type="caution">
    <text evidence="1">The sequence shown here is derived from an EMBL/GenBank/DDBJ whole genome shotgun (WGS) entry which is preliminary data.</text>
</comment>
<protein>
    <submittedName>
        <fullName evidence="1">Uncharacterized protein</fullName>
    </submittedName>
</protein>
<name>A0A2P4T3V6_BAMTH</name>
<keyword evidence="2" id="KW-1185">Reference proteome</keyword>
<evidence type="ECO:0000313" key="2">
    <source>
        <dbReference type="Proteomes" id="UP000237246"/>
    </source>
</evidence>